<dbReference type="GO" id="GO:0005524">
    <property type="term" value="F:ATP binding"/>
    <property type="evidence" value="ECO:0007669"/>
    <property type="project" value="UniProtKB-KW"/>
</dbReference>
<dbReference type="AlphaFoldDB" id="A0A0M3K3Y9"/>
<dbReference type="PROSITE" id="PS51194">
    <property type="entry name" value="HELICASE_CTER"/>
    <property type="match status" value="1"/>
</dbReference>
<dbReference type="PANTHER" id="PTHR12131">
    <property type="entry name" value="ATP-DEPENDENT RNA AND DNA HELICASE"/>
    <property type="match status" value="1"/>
</dbReference>
<feature type="region of interest" description="Disordered" evidence="6">
    <location>
        <begin position="1"/>
        <end position="20"/>
    </location>
</feature>
<dbReference type="GO" id="GO:0070478">
    <property type="term" value="P:nuclear-transcribed mRNA catabolic process, 3'-5' exonucleolytic nonsense-mediated decay"/>
    <property type="evidence" value="ECO:0007669"/>
    <property type="project" value="TreeGrafter"/>
</dbReference>
<dbReference type="SMART" id="SM00487">
    <property type="entry name" value="DEXDc"/>
    <property type="match status" value="1"/>
</dbReference>
<keyword evidence="1" id="KW-0547">Nucleotide-binding</keyword>
<evidence type="ECO:0000256" key="6">
    <source>
        <dbReference type="SAM" id="MobiDB-lite"/>
    </source>
</evidence>
<comment type="catalytic activity">
    <reaction evidence="5">
        <text>ATP + H2O = ADP + phosphate + H(+)</text>
        <dbReference type="Rhea" id="RHEA:13065"/>
        <dbReference type="ChEBI" id="CHEBI:15377"/>
        <dbReference type="ChEBI" id="CHEBI:15378"/>
        <dbReference type="ChEBI" id="CHEBI:30616"/>
        <dbReference type="ChEBI" id="CHEBI:43474"/>
        <dbReference type="ChEBI" id="CHEBI:456216"/>
        <dbReference type="EC" id="3.6.4.13"/>
    </reaction>
</comment>
<dbReference type="InterPro" id="IPR040801">
    <property type="entry name" value="Ski2_N"/>
</dbReference>
<accession>A0A0M3K3Y9</accession>
<feature type="region of interest" description="Disordered" evidence="6">
    <location>
        <begin position="258"/>
        <end position="287"/>
    </location>
</feature>
<evidence type="ECO:0000256" key="3">
    <source>
        <dbReference type="ARBA" id="ARBA00022806"/>
    </source>
</evidence>
<reference evidence="9 10" key="2">
    <citation type="submission" date="2018-11" db="EMBL/GenBank/DDBJ databases">
        <authorList>
            <consortium name="Pathogen Informatics"/>
        </authorList>
    </citation>
    <scope>NUCLEOTIDE SEQUENCE [LARGE SCALE GENOMIC DNA]</scope>
</reference>
<dbReference type="GO" id="GO:0003676">
    <property type="term" value="F:nucleic acid binding"/>
    <property type="evidence" value="ECO:0007669"/>
    <property type="project" value="InterPro"/>
</dbReference>
<dbReference type="InterPro" id="IPR050699">
    <property type="entry name" value="RNA-DNA_Helicase"/>
</dbReference>
<dbReference type="WBParaSite" id="ASIM_0001568001-mRNA-1">
    <property type="protein sequence ID" value="ASIM_0001568001-mRNA-1"/>
    <property type="gene ID" value="ASIM_0001568001"/>
</dbReference>
<dbReference type="PANTHER" id="PTHR12131:SF1">
    <property type="entry name" value="ATP-DEPENDENT RNA HELICASE SUPV3L1, MITOCHONDRIAL-RELATED"/>
    <property type="match status" value="1"/>
</dbReference>
<organism evidence="11">
    <name type="scientific">Anisakis simplex</name>
    <name type="common">Herring worm</name>
    <dbReference type="NCBI Taxonomy" id="6269"/>
    <lineage>
        <taxon>Eukaryota</taxon>
        <taxon>Metazoa</taxon>
        <taxon>Ecdysozoa</taxon>
        <taxon>Nematoda</taxon>
        <taxon>Chromadorea</taxon>
        <taxon>Rhabditida</taxon>
        <taxon>Spirurina</taxon>
        <taxon>Ascaridomorpha</taxon>
        <taxon>Ascaridoidea</taxon>
        <taxon>Anisakidae</taxon>
        <taxon>Anisakis</taxon>
        <taxon>Anisakis simplex complex</taxon>
    </lineage>
</organism>
<feature type="domain" description="Helicase ATP-binding" evidence="7">
    <location>
        <begin position="311"/>
        <end position="467"/>
    </location>
</feature>
<dbReference type="InterPro" id="IPR011545">
    <property type="entry name" value="DEAD/DEAH_box_helicase_dom"/>
</dbReference>
<dbReference type="InterPro" id="IPR012961">
    <property type="entry name" value="Ski2/MTR4_C"/>
</dbReference>
<evidence type="ECO:0000313" key="9">
    <source>
        <dbReference type="EMBL" id="VDK54199.1"/>
    </source>
</evidence>
<evidence type="ECO:0000256" key="2">
    <source>
        <dbReference type="ARBA" id="ARBA00022801"/>
    </source>
</evidence>
<dbReference type="PROSITE" id="PS51192">
    <property type="entry name" value="HELICASE_ATP_BIND_1"/>
    <property type="match status" value="1"/>
</dbReference>
<dbReference type="Pfam" id="PF08148">
    <property type="entry name" value="DSHCT"/>
    <property type="match status" value="1"/>
</dbReference>
<sequence length="1098" mass="124143">MISENENDAVLPNGSDNRVGASTREQLDAQIFAESSEVFRSSAVEALTKCCPKYDLSSTYELPEPDSDVTSLFKDLINELPSTYDLKAVLNDETGQVESFEEVWNSEVTQIGNAKTSLSLNRLPDPNAHANVIGISGNLPFMPGGFEEEIDNVLRLNDIPTVTIDDQIKGIHQTERMIEDILKSNDGTSGDLFNEPKSEDIRMIEAIVYGEDYSVRTGNEESEGAKSTESQSAEFFDLENADIFELIDFVGQGTQMVNSAEENKESDDKKMEDDQNKNDGDGNDKAATSELHAKGDVDYPFELDMFQQKAVVCMEKGESVFVAAHTSAGKTVVAEYAVALSSINRTRVIYTSPIKALSNQKFRDFKMVFDEVGLITGDIQLHTDAFALVMTTEVLRSMLYNGSEVIRELEWVIFDEVHYINDVERGHVWEEVLIMLPGHVKIVMLSATVPNCVEFADWSNKESKDQRSDDIKTSSPTGTLFVHGSGREDPKGSIQSCRFERAIHNERVTDKNIYTNLIEHLRTQNLLPMVVFVFSRRRKTDFTRILCIYSGTLVYERYSLQKVLQMAELCQRGFAVHHSGILPILKEVVELLFQKGYVKILFATETFAMGVNMPARTVVFDSMQKHDGRELRTLSPSEYIQMAGRAGRRGLDSTGTVIVLCKGTEAPEPTELIRMMLGKAMKLESKFRVTYSMLLNLLRVEHLRIEDMLQRSYVESASLRLALSRKATLKKVETTLAQMPPLECDICCKKNDRGSVDDGTDQWSIEEYYMQLRDFVRFRSELWTDLIRYPVVDKMLSLGRLVIVALPEIGRQATLGIIMKVQSEGQRKVMQLMISVEDDPNLEERDRQRFEAFSKLPEKEREWKRESAMIEGAALIGLERLQIEKKGSSRRTYRLVNDVAISSLLAICQKQIKIDIGAVVTDARIRNGPRFRTRSPDPAISKIIIELDSLTEKWTKQNADGPNVVLPGRDLQITDVEIYDKIMNLNVMRNMLIDYKRYPCRSCVSFQQHVLNRLGYTDDSNLVTLKGKVACEIHHQELLVTELMLDNKFETRTMPEIAAMLSAMTCQYKERNNDSQKGSPTNGAPAALHQMNFITTSL</sequence>
<dbReference type="Pfam" id="PF00270">
    <property type="entry name" value="DEAD"/>
    <property type="match status" value="1"/>
</dbReference>
<dbReference type="EMBL" id="UYRR01032104">
    <property type="protein sequence ID" value="VDK54199.1"/>
    <property type="molecule type" value="Genomic_DNA"/>
</dbReference>
<feature type="compositionally biased region" description="Basic and acidic residues" evidence="6">
    <location>
        <begin position="261"/>
        <end position="284"/>
    </location>
</feature>
<evidence type="ECO:0000313" key="10">
    <source>
        <dbReference type="Proteomes" id="UP000267096"/>
    </source>
</evidence>
<dbReference type="Proteomes" id="UP000267096">
    <property type="component" value="Unassembled WGS sequence"/>
</dbReference>
<protein>
    <submittedName>
        <fullName evidence="11">Helicase SKI2W (inferred by orthology to a human protein)</fullName>
    </submittedName>
</protein>
<dbReference type="InterPro" id="IPR027417">
    <property type="entry name" value="P-loop_NTPase"/>
</dbReference>
<evidence type="ECO:0000259" key="8">
    <source>
        <dbReference type="PROSITE" id="PS51194"/>
    </source>
</evidence>
<name>A0A0M3K3Y9_ANISI</name>
<dbReference type="CDD" id="cd18795">
    <property type="entry name" value="SF2_C_Ski2"/>
    <property type="match status" value="1"/>
</dbReference>
<proteinExistence type="predicted"/>
<dbReference type="Gene3D" id="3.40.50.300">
    <property type="entry name" value="P-loop containing nucleotide triphosphate hydrolases"/>
    <property type="match status" value="2"/>
</dbReference>
<evidence type="ECO:0000313" key="11">
    <source>
        <dbReference type="WBParaSite" id="ASIM_0001568001-mRNA-1"/>
    </source>
</evidence>
<dbReference type="InterPro" id="IPR014001">
    <property type="entry name" value="Helicase_ATP-bd"/>
</dbReference>
<dbReference type="GO" id="GO:0003724">
    <property type="term" value="F:RNA helicase activity"/>
    <property type="evidence" value="ECO:0007669"/>
    <property type="project" value="UniProtKB-EC"/>
</dbReference>
<dbReference type="GO" id="GO:0055087">
    <property type="term" value="C:Ski complex"/>
    <property type="evidence" value="ECO:0007669"/>
    <property type="project" value="TreeGrafter"/>
</dbReference>
<dbReference type="OrthoDB" id="64767at2759"/>
<dbReference type="GO" id="GO:0016787">
    <property type="term" value="F:hydrolase activity"/>
    <property type="evidence" value="ECO:0007669"/>
    <property type="project" value="UniProtKB-KW"/>
</dbReference>
<evidence type="ECO:0000256" key="1">
    <source>
        <dbReference type="ARBA" id="ARBA00022741"/>
    </source>
</evidence>
<evidence type="ECO:0000256" key="5">
    <source>
        <dbReference type="ARBA" id="ARBA00047984"/>
    </source>
</evidence>
<dbReference type="FunFam" id="3.40.50.300:FF:000354">
    <property type="entry name" value="ATP-dependent RNA helicase SKI2"/>
    <property type="match status" value="1"/>
</dbReference>
<keyword evidence="10" id="KW-1185">Reference proteome</keyword>
<gene>
    <name evidence="9" type="ORF">ASIM_LOCUS15087</name>
</gene>
<keyword evidence="3" id="KW-0347">Helicase</keyword>
<dbReference type="Gene3D" id="1.10.3380.30">
    <property type="match status" value="2"/>
</dbReference>
<dbReference type="SMART" id="SM01142">
    <property type="entry name" value="DSHCT"/>
    <property type="match status" value="1"/>
</dbReference>
<evidence type="ECO:0000256" key="4">
    <source>
        <dbReference type="ARBA" id="ARBA00022840"/>
    </source>
</evidence>
<dbReference type="SUPFAM" id="SSF52540">
    <property type="entry name" value="P-loop containing nucleoside triphosphate hydrolases"/>
    <property type="match status" value="1"/>
</dbReference>
<dbReference type="Pfam" id="PF00271">
    <property type="entry name" value="Helicase_C"/>
    <property type="match status" value="1"/>
</dbReference>
<reference evidence="11" key="1">
    <citation type="submission" date="2017-02" db="UniProtKB">
        <authorList>
            <consortium name="WormBaseParasite"/>
        </authorList>
    </citation>
    <scope>IDENTIFICATION</scope>
</reference>
<dbReference type="InterPro" id="IPR001650">
    <property type="entry name" value="Helicase_C-like"/>
</dbReference>
<evidence type="ECO:0000259" key="7">
    <source>
        <dbReference type="PROSITE" id="PS51192"/>
    </source>
</evidence>
<dbReference type="SMART" id="SM00490">
    <property type="entry name" value="HELICc"/>
    <property type="match status" value="1"/>
</dbReference>
<feature type="domain" description="Helicase C-terminal" evidence="8">
    <location>
        <begin position="541"/>
        <end position="698"/>
    </location>
</feature>
<dbReference type="Pfam" id="PF17911">
    <property type="entry name" value="Ski2_N"/>
    <property type="match status" value="1"/>
</dbReference>
<keyword evidence="2" id="KW-0378">Hydrolase</keyword>
<keyword evidence="4" id="KW-0067">ATP-binding</keyword>